<dbReference type="AlphaFoldDB" id="A0A315VPK7"/>
<accession>A0A315VPK7</accession>
<dbReference type="Pfam" id="PF01866">
    <property type="entry name" value="Diphthamide_syn"/>
    <property type="match status" value="1"/>
</dbReference>
<dbReference type="SFLD" id="SFLDS00032">
    <property type="entry name" value="Radical_SAM_3-amino-3-carboxyp"/>
    <property type="match status" value="1"/>
</dbReference>
<evidence type="ECO:0000313" key="1">
    <source>
        <dbReference type="EMBL" id="PWA25023.1"/>
    </source>
</evidence>
<name>A0A315VPK7_GAMAF</name>
<protein>
    <submittedName>
        <fullName evidence="1">Uncharacterized protein</fullName>
    </submittedName>
</protein>
<evidence type="ECO:0000313" key="2">
    <source>
        <dbReference type="Proteomes" id="UP000250572"/>
    </source>
</evidence>
<reference evidence="1 2" key="1">
    <citation type="journal article" date="2018" name="G3 (Bethesda)">
        <title>A High-Quality Reference Genome for the Invasive Mosquitofish Gambusia affinis Using a Chicago Library.</title>
        <authorList>
            <person name="Hoffberg S.L."/>
            <person name="Troendle N.J."/>
            <person name="Glenn T.C."/>
            <person name="Mahmud O."/>
            <person name="Louha S."/>
            <person name="Chalopin D."/>
            <person name="Bennetzen J.L."/>
            <person name="Mauricio R."/>
        </authorList>
    </citation>
    <scope>NUCLEOTIDE SEQUENCE [LARGE SCALE GENOMIC DNA]</scope>
    <source>
        <strain evidence="1">NE01/NJP1002.9</strain>
        <tissue evidence="1">Muscle</tissue>
    </source>
</reference>
<sequence>MADAFSSSSETVIRRVVDVSLKENTPTGKLIELYQITKTCEFISEHHFGKVALQFPDELLVDSAAVAAEIERNSQAKTFILGDTSYGSCCVDEVAAEHVSADCIVHYGNTCLSPSKRLPVMYVFEKLTLDVEKCAASFRDLYTDTQTHILLLYDVNYDHAIGKRSSDAPLTRVPKPCSH</sequence>
<dbReference type="InterPro" id="IPR042263">
    <property type="entry name" value="DPH1/DPH2_1"/>
</dbReference>
<dbReference type="GO" id="GO:0090560">
    <property type="term" value="F:2-(3-amino-3-carboxypropyl)histidine synthase activity"/>
    <property type="evidence" value="ECO:0007669"/>
    <property type="project" value="InterPro"/>
</dbReference>
<dbReference type="PANTHER" id="PTHR10762:SF2">
    <property type="entry name" value="2-(3-AMINO-3-CARBOXYPROPYL)HISTIDINE SYNTHASE SUBUNIT 2"/>
    <property type="match status" value="1"/>
</dbReference>
<proteinExistence type="predicted"/>
<dbReference type="GO" id="GO:0017183">
    <property type="term" value="P:protein histidyl modification to diphthamide"/>
    <property type="evidence" value="ECO:0007669"/>
    <property type="project" value="InterPro"/>
</dbReference>
<dbReference type="PANTHER" id="PTHR10762">
    <property type="entry name" value="DIPHTHAMIDE BIOSYNTHESIS PROTEIN"/>
    <property type="match status" value="1"/>
</dbReference>
<organism evidence="1 2">
    <name type="scientific">Gambusia affinis</name>
    <name type="common">Western mosquitofish</name>
    <name type="synonym">Heterandria affinis</name>
    <dbReference type="NCBI Taxonomy" id="33528"/>
    <lineage>
        <taxon>Eukaryota</taxon>
        <taxon>Metazoa</taxon>
        <taxon>Chordata</taxon>
        <taxon>Craniata</taxon>
        <taxon>Vertebrata</taxon>
        <taxon>Euteleostomi</taxon>
        <taxon>Actinopterygii</taxon>
        <taxon>Neopterygii</taxon>
        <taxon>Teleostei</taxon>
        <taxon>Neoteleostei</taxon>
        <taxon>Acanthomorphata</taxon>
        <taxon>Ovalentaria</taxon>
        <taxon>Atherinomorphae</taxon>
        <taxon>Cyprinodontiformes</taxon>
        <taxon>Poeciliidae</taxon>
        <taxon>Poeciliinae</taxon>
        <taxon>Gambusia</taxon>
    </lineage>
</organism>
<dbReference type="Gene3D" id="3.40.50.11840">
    <property type="entry name" value="Diphthamide synthesis DPH1/DPH2 domain 1"/>
    <property type="match status" value="1"/>
</dbReference>
<dbReference type="EMBL" id="NHOQ01001369">
    <property type="protein sequence ID" value="PWA25023.1"/>
    <property type="molecule type" value="Genomic_DNA"/>
</dbReference>
<keyword evidence="2" id="KW-1185">Reference proteome</keyword>
<dbReference type="Proteomes" id="UP000250572">
    <property type="component" value="Unassembled WGS sequence"/>
</dbReference>
<dbReference type="FunFam" id="3.40.50.11840:FF:000002">
    <property type="entry name" value="2-(3-amino-3-carboxypropyl)histidine synthase subunit 2"/>
    <property type="match status" value="1"/>
</dbReference>
<dbReference type="InterPro" id="IPR016435">
    <property type="entry name" value="DPH1/DPH2"/>
</dbReference>
<comment type="caution">
    <text evidence="1">The sequence shown here is derived from an EMBL/GenBank/DDBJ whole genome shotgun (WGS) entry which is preliminary data.</text>
</comment>
<gene>
    <name evidence="1" type="ORF">CCH79_00016032</name>
</gene>
<dbReference type="NCBIfam" id="TIGR00322">
    <property type="entry name" value="diphth2_R"/>
    <property type="match status" value="1"/>
</dbReference>